<dbReference type="HOGENOM" id="CLU_991797_0_0_1"/>
<feature type="region of interest" description="Disordered" evidence="1">
    <location>
        <begin position="28"/>
        <end position="54"/>
    </location>
</feature>
<proteinExistence type="predicted"/>
<dbReference type="Proteomes" id="UP000011115">
    <property type="component" value="Unassembled WGS sequence"/>
</dbReference>
<reference evidence="3" key="1">
    <citation type="journal article" date="2011" name="Nature">
        <title>Genome sequence and analysis of the tuber crop potato.</title>
        <authorList>
            <consortium name="The Potato Genome Sequencing Consortium"/>
        </authorList>
    </citation>
    <scope>NUCLEOTIDE SEQUENCE [LARGE SCALE GENOMIC DNA]</scope>
    <source>
        <strain evidence="3">cv. DM1-3 516 R44</strain>
    </source>
</reference>
<dbReference type="InParanoid" id="M1DWE4"/>
<organism evidence="2 3">
    <name type="scientific">Solanum tuberosum</name>
    <name type="common">Potato</name>
    <dbReference type="NCBI Taxonomy" id="4113"/>
    <lineage>
        <taxon>Eukaryota</taxon>
        <taxon>Viridiplantae</taxon>
        <taxon>Streptophyta</taxon>
        <taxon>Embryophyta</taxon>
        <taxon>Tracheophyta</taxon>
        <taxon>Spermatophyta</taxon>
        <taxon>Magnoliopsida</taxon>
        <taxon>eudicotyledons</taxon>
        <taxon>Gunneridae</taxon>
        <taxon>Pentapetalae</taxon>
        <taxon>asterids</taxon>
        <taxon>lamiids</taxon>
        <taxon>Solanales</taxon>
        <taxon>Solanaceae</taxon>
        <taxon>Solanoideae</taxon>
        <taxon>Solaneae</taxon>
        <taxon>Solanum</taxon>
    </lineage>
</organism>
<protein>
    <submittedName>
        <fullName evidence="2">Uncharacterized protein</fullName>
    </submittedName>
</protein>
<keyword evidence="3" id="KW-1185">Reference proteome</keyword>
<dbReference type="AlphaFoldDB" id="M1DWE4"/>
<name>M1DWE4_SOLTU</name>
<evidence type="ECO:0000313" key="2">
    <source>
        <dbReference type="EnsemblPlants" id="PGSC0003DMT400095482"/>
    </source>
</evidence>
<feature type="compositionally biased region" description="Acidic residues" evidence="1">
    <location>
        <begin position="35"/>
        <end position="49"/>
    </location>
</feature>
<dbReference type="Gramene" id="PGSC0003DMT400095482">
    <property type="protein sequence ID" value="PGSC0003DMT400095482"/>
    <property type="gene ID" value="PGSC0003DMG400045053"/>
</dbReference>
<evidence type="ECO:0000313" key="3">
    <source>
        <dbReference type="Proteomes" id="UP000011115"/>
    </source>
</evidence>
<evidence type="ECO:0000256" key="1">
    <source>
        <dbReference type="SAM" id="MobiDB-lite"/>
    </source>
</evidence>
<dbReference type="PaxDb" id="4113-PGSC0003DMT400095482"/>
<sequence length="281" mass="32650">METMQQQQPHKVKHKEISISMVNIKEKDEYGVLNSEDDYDQDTESLDEKDDAKEESNAHLIKAFGSTLHNEIQEEIQDVIAQQGLCPRENEKSMNIVKEYWEREATCNPMWRLHCKMKRLASILSNWSRMEYGDIFNTIKEYEEKVKIVEENIVLQNSEENRENLHPVNAKYIKKFSQGNRTAEDIIQCIPRMVTPEKNKVLQELPTMEEVQQVVQSMNPNSASGPDRFGGKFYQSGFVKGRRIVENIMLAKEITYGIKKPNEGDILVIKFNMANAFERVS</sequence>
<accession>M1DWE4</accession>
<dbReference type="EnsemblPlants" id="PGSC0003DMT400095482">
    <property type="protein sequence ID" value="PGSC0003DMT400095482"/>
    <property type="gene ID" value="PGSC0003DMG400045053"/>
</dbReference>
<reference evidence="2" key="2">
    <citation type="submission" date="2015-06" db="UniProtKB">
        <authorList>
            <consortium name="EnsemblPlants"/>
        </authorList>
    </citation>
    <scope>IDENTIFICATION</scope>
    <source>
        <strain evidence="2">DM1-3 516 R44</strain>
    </source>
</reference>